<keyword evidence="4 6" id="KW-1133">Transmembrane helix</keyword>
<feature type="transmembrane region" description="Helical" evidence="6">
    <location>
        <begin position="314"/>
        <end position="339"/>
    </location>
</feature>
<organism evidence="8 9">
    <name type="scientific">Mycoemilia scoparia</name>
    <dbReference type="NCBI Taxonomy" id="417184"/>
    <lineage>
        <taxon>Eukaryota</taxon>
        <taxon>Fungi</taxon>
        <taxon>Fungi incertae sedis</taxon>
        <taxon>Zoopagomycota</taxon>
        <taxon>Kickxellomycotina</taxon>
        <taxon>Kickxellomycetes</taxon>
        <taxon>Kickxellales</taxon>
        <taxon>Kickxellaceae</taxon>
        <taxon>Mycoemilia</taxon>
    </lineage>
</organism>
<keyword evidence="9" id="KW-1185">Reference proteome</keyword>
<feature type="transmembrane region" description="Helical" evidence="6">
    <location>
        <begin position="514"/>
        <end position="543"/>
    </location>
</feature>
<evidence type="ECO:0000259" key="7">
    <source>
        <dbReference type="PROSITE" id="PS50850"/>
    </source>
</evidence>
<evidence type="ECO:0000256" key="4">
    <source>
        <dbReference type="ARBA" id="ARBA00022989"/>
    </source>
</evidence>
<reference evidence="8" key="1">
    <citation type="submission" date="2022-07" db="EMBL/GenBank/DDBJ databases">
        <title>Phylogenomic reconstructions and comparative analyses of Kickxellomycotina fungi.</title>
        <authorList>
            <person name="Reynolds N.K."/>
            <person name="Stajich J.E."/>
            <person name="Barry K."/>
            <person name="Grigoriev I.V."/>
            <person name="Crous P."/>
            <person name="Smith M.E."/>
        </authorList>
    </citation>
    <scope>NUCLEOTIDE SEQUENCE</scope>
    <source>
        <strain evidence="8">NBRC 100468</strain>
    </source>
</reference>
<feature type="transmembrane region" description="Helical" evidence="6">
    <location>
        <begin position="176"/>
        <end position="195"/>
    </location>
</feature>
<keyword evidence="3 6" id="KW-0812">Transmembrane</keyword>
<feature type="transmembrane region" description="Helical" evidence="6">
    <location>
        <begin position="354"/>
        <end position="373"/>
    </location>
</feature>
<gene>
    <name evidence="8" type="ORF">H4219_002176</name>
</gene>
<dbReference type="SUPFAM" id="SSF103473">
    <property type="entry name" value="MFS general substrate transporter"/>
    <property type="match status" value="1"/>
</dbReference>
<comment type="subcellular location">
    <subcellularLocation>
        <location evidence="1">Endomembrane system</location>
        <topology evidence="1">Multi-pass membrane protein</topology>
    </subcellularLocation>
</comment>
<dbReference type="PROSITE" id="PS50850">
    <property type="entry name" value="MFS"/>
    <property type="match status" value="1"/>
</dbReference>
<protein>
    <recommendedName>
        <fullName evidence="7">Major facilitator superfamily (MFS) profile domain-containing protein</fullName>
    </recommendedName>
</protein>
<dbReference type="Proteomes" id="UP001150538">
    <property type="component" value="Unassembled WGS sequence"/>
</dbReference>
<feature type="transmembrane region" description="Helical" evidence="6">
    <location>
        <begin position="51"/>
        <end position="71"/>
    </location>
</feature>
<dbReference type="EMBL" id="JANBPU010000032">
    <property type="protein sequence ID" value="KAJ1919127.1"/>
    <property type="molecule type" value="Genomic_DNA"/>
</dbReference>
<dbReference type="Gene3D" id="1.20.1250.20">
    <property type="entry name" value="MFS general substrate transporter like domains"/>
    <property type="match status" value="2"/>
</dbReference>
<feature type="transmembrane region" description="Helical" evidence="6">
    <location>
        <begin position="120"/>
        <end position="145"/>
    </location>
</feature>
<feature type="domain" description="Major facilitator superfamily (MFS) profile" evidence="7">
    <location>
        <begin position="54"/>
        <end position="548"/>
    </location>
</feature>
<dbReference type="OrthoDB" id="4139357at2759"/>
<dbReference type="InterPro" id="IPR020846">
    <property type="entry name" value="MFS_dom"/>
</dbReference>
<dbReference type="InterPro" id="IPR011701">
    <property type="entry name" value="MFS"/>
</dbReference>
<sequence length="556" mass="60837">MSEKDVEADIASASVHDRDVTQEGSRVSIIKDFDPKTQNLLGQPKWPKRKFLPTFFGLGLAMFLVCASETISNQQVASLATTMKTTIFSQWLVSGYLLTCVMVQPIYVKLAEIYGRKWPLFISIFIFSVFSIMCGASQSFIAIVLGRAFQGLGGAGVMPLSLVVLTDITTPHHRPLWLGLFGAIIILGMWIGPLLGSAWLEYSSWRWAYYHSAICGFASLGILGFTLHDLPSPPGMLSRKIRHFDYLGTLTWLGGSIMILLALAWGGNEHPWRSATIVCLFVIGFFVIIVFGIIELRFTKWPIIPLHLLVKPQVLLSTIASAFVGMAACGEIFFVPIYYHTVRNQNNTHASAQLLWFALGGCVSAIAAGIACVKTYNYRIFILAGTALMAIGYGLMYTWKVEEQRGKEIGYQIITGFGFGLCTQQILLAGQAGLKFNDVATVTTLVDYSRTLGGMIGLVIGEVILKDQIIKKMDDVLDGLSFLPKVDLSRMDLVTLQNYLPLLNKLSSSITAPIYEAIVGAIGLTLAVYVAFAGAAFLASIFLKPKPLVSPQPVSS</sequence>
<keyword evidence="5 6" id="KW-0472">Membrane</keyword>
<dbReference type="AlphaFoldDB" id="A0A9W7ZYA1"/>
<dbReference type="GO" id="GO:0022857">
    <property type="term" value="F:transmembrane transporter activity"/>
    <property type="evidence" value="ECO:0007669"/>
    <property type="project" value="InterPro"/>
</dbReference>
<dbReference type="InterPro" id="IPR036259">
    <property type="entry name" value="MFS_trans_sf"/>
</dbReference>
<evidence type="ECO:0000256" key="5">
    <source>
        <dbReference type="ARBA" id="ARBA00023136"/>
    </source>
</evidence>
<keyword evidence="2" id="KW-0813">Transport</keyword>
<feature type="transmembrane region" description="Helical" evidence="6">
    <location>
        <begin position="409"/>
        <end position="428"/>
    </location>
</feature>
<evidence type="ECO:0000313" key="8">
    <source>
        <dbReference type="EMBL" id="KAJ1919127.1"/>
    </source>
</evidence>
<proteinExistence type="predicted"/>
<feature type="transmembrane region" description="Helical" evidence="6">
    <location>
        <begin position="207"/>
        <end position="225"/>
    </location>
</feature>
<feature type="transmembrane region" description="Helical" evidence="6">
    <location>
        <begin position="151"/>
        <end position="169"/>
    </location>
</feature>
<evidence type="ECO:0000256" key="1">
    <source>
        <dbReference type="ARBA" id="ARBA00004127"/>
    </source>
</evidence>
<evidence type="ECO:0000256" key="6">
    <source>
        <dbReference type="SAM" id="Phobius"/>
    </source>
</evidence>
<feature type="transmembrane region" description="Helical" evidence="6">
    <location>
        <begin position="246"/>
        <end position="266"/>
    </location>
</feature>
<feature type="transmembrane region" description="Helical" evidence="6">
    <location>
        <begin position="272"/>
        <end position="294"/>
    </location>
</feature>
<name>A0A9W7ZYA1_9FUNG</name>
<evidence type="ECO:0000256" key="2">
    <source>
        <dbReference type="ARBA" id="ARBA00022448"/>
    </source>
</evidence>
<dbReference type="GO" id="GO:0012505">
    <property type="term" value="C:endomembrane system"/>
    <property type="evidence" value="ECO:0007669"/>
    <property type="project" value="UniProtKB-SubCell"/>
</dbReference>
<dbReference type="PANTHER" id="PTHR23501">
    <property type="entry name" value="MAJOR FACILITATOR SUPERFAMILY"/>
    <property type="match status" value="1"/>
</dbReference>
<comment type="caution">
    <text evidence="8">The sequence shown here is derived from an EMBL/GenBank/DDBJ whole genome shotgun (WGS) entry which is preliminary data.</text>
</comment>
<evidence type="ECO:0000313" key="9">
    <source>
        <dbReference type="Proteomes" id="UP001150538"/>
    </source>
</evidence>
<accession>A0A9W7ZYA1</accession>
<dbReference type="Pfam" id="PF07690">
    <property type="entry name" value="MFS_1"/>
    <property type="match status" value="1"/>
</dbReference>
<feature type="transmembrane region" description="Helical" evidence="6">
    <location>
        <begin position="380"/>
        <end position="397"/>
    </location>
</feature>
<dbReference type="PANTHER" id="PTHR23501:SF191">
    <property type="entry name" value="VACUOLAR BASIC AMINO ACID TRANSPORTER 4"/>
    <property type="match status" value="1"/>
</dbReference>
<dbReference type="GO" id="GO:0005886">
    <property type="term" value="C:plasma membrane"/>
    <property type="evidence" value="ECO:0007669"/>
    <property type="project" value="TreeGrafter"/>
</dbReference>
<feature type="transmembrane region" description="Helical" evidence="6">
    <location>
        <begin position="91"/>
        <end position="108"/>
    </location>
</feature>
<evidence type="ECO:0000256" key="3">
    <source>
        <dbReference type="ARBA" id="ARBA00022692"/>
    </source>
</evidence>